<reference evidence="2" key="1">
    <citation type="submission" date="2013-09" db="EMBL/GenBank/DDBJ databases">
        <title>Corchorus olitorius genome sequencing.</title>
        <authorList>
            <person name="Alam M."/>
            <person name="Haque M.S."/>
            <person name="Islam M.S."/>
            <person name="Emdad E.M."/>
            <person name="Islam M.M."/>
            <person name="Ahmed B."/>
            <person name="Halim A."/>
            <person name="Hossen Q.M.M."/>
            <person name="Hossain M.Z."/>
            <person name="Ahmed R."/>
            <person name="Khan M.M."/>
            <person name="Islam R."/>
            <person name="Rashid M.M."/>
            <person name="Khan S.A."/>
            <person name="Rahman M.S."/>
            <person name="Alam M."/>
            <person name="Yahiya A.S."/>
            <person name="Khan M.S."/>
            <person name="Azam M.S."/>
            <person name="Haque T."/>
            <person name="Lashkar M.Z.H."/>
            <person name="Akhand A.I."/>
            <person name="Morshed G."/>
            <person name="Roy S."/>
            <person name="Uddin K.S."/>
            <person name="Rabeya T."/>
            <person name="Hossain A.S."/>
            <person name="Chowdhury A."/>
            <person name="Snigdha A.R."/>
            <person name="Mortoza M.S."/>
            <person name="Matin S.A."/>
            <person name="Hoque S.M.E."/>
            <person name="Islam M.K."/>
            <person name="Roy D.K."/>
            <person name="Haider R."/>
            <person name="Moosa M.M."/>
            <person name="Elias S.M."/>
            <person name="Hasan A.M."/>
            <person name="Jahan S."/>
            <person name="Shafiuddin M."/>
            <person name="Mahmood N."/>
            <person name="Shommy N.S."/>
        </authorList>
    </citation>
    <scope>NUCLEOTIDE SEQUENCE [LARGE SCALE GENOMIC DNA]</scope>
    <source>
        <strain evidence="2">cv. O-4</strain>
    </source>
</reference>
<proteinExistence type="predicted"/>
<comment type="caution">
    <text evidence="1">The sequence shown here is derived from an EMBL/GenBank/DDBJ whole genome shotgun (WGS) entry which is preliminary data.</text>
</comment>
<evidence type="ECO:0000313" key="2">
    <source>
        <dbReference type="Proteomes" id="UP000187203"/>
    </source>
</evidence>
<organism evidence="1 2">
    <name type="scientific">Corchorus olitorius</name>
    <dbReference type="NCBI Taxonomy" id="93759"/>
    <lineage>
        <taxon>Eukaryota</taxon>
        <taxon>Viridiplantae</taxon>
        <taxon>Streptophyta</taxon>
        <taxon>Embryophyta</taxon>
        <taxon>Tracheophyta</taxon>
        <taxon>Spermatophyta</taxon>
        <taxon>Magnoliopsida</taxon>
        <taxon>eudicotyledons</taxon>
        <taxon>Gunneridae</taxon>
        <taxon>Pentapetalae</taxon>
        <taxon>rosids</taxon>
        <taxon>malvids</taxon>
        <taxon>Malvales</taxon>
        <taxon>Malvaceae</taxon>
        <taxon>Grewioideae</taxon>
        <taxon>Apeibeae</taxon>
        <taxon>Corchorus</taxon>
    </lineage>
</organism>
<protein>
    <submittedName>
        <fullName evidence="1">Uncharacterized protein</fullName>
    </submittedName>
</protein>
<accession>A0A1R3KW33</accession>
<gene>
    <name evidence="1" type="ORF">COLO4_03940</name>
</gene>
<sequence length="76" mass="8520">MEVLPAGWLQTLGFCSVPFPRPNPRFNSRIRSRVAELASQPWTPNEKKVTILSPVCVSVTGDAFFPSKSLFLEIRT</sequence>
<keyword evidence="2" id="KW-1185">Reference proteome</keyword>
<evidence type="ECO:0000313" key="1">
    <source>
        <dbReference type="EMBL" id="OMP11247.1"/>
    </source>
</evidence>
<dbReference type="AlphaFoldDB" id="A0A1R3KW33"/>
<dbReference type="EMBL" id="AWUE01010834">
    <property type="protein sequence ID" value="OMP11247.1"/>
    <property type="molecule type" value="Genomic_DNA"/>
</dbReference>
<dbReference type="Proteomes" id="UP000187203">
    <property type="component" value="Unassembled WGS sequence"/>
</dbReference>
<name>A0A1R3KW33_9ROSI</name>